<organism evidence="2">
    <name type="scientific">uncultured Planctomycetota bacterium</name>
    <dbReference type="NCBI Taxonomy" id="120965"/>
    <lineage>
        <taxon>Bacteria</taxon>
        <taxon>Pseudomonadati</taxon>
        <taxon>Planctomycetota</taxon>
        <taxon>environmental samples</taxon>
    </lineage>
</organism>
<reference evidence="2" key="2">
    <citation type="journal article" date="2012" name="PLoS ONE">
        <title>A Deeply Branching Thermophilic Bacterium with an Ancient Acetyl-CoA Pathway Dominates a Subsurface Ecosystem.</title>
        <authorList>
            <person name="Takami H."/>
            <person name="Noguchi H."/>
            <person name="Takaki Y."/>
            <person name="Uchiyama I."/>
            <person name="Toyoda A."/>
            <person name="Nishi S."/>
            <person name="Chee G.-J."/>
            <person name="Arai W."/>
            <person name="Nunoura T."/>
            <person name="Itoh T."/>
            <person name="Hattori M."/>
            <person name="Takai K."/>
        </authorList>
    </citation>
    <scope>NUCLEOTIDE SEQUENCE</scope>
</reference>
<accession>H5SE87</accession>
<proteinExistence type="predicted"/>
<protein>
    <submittedName>
        <fullName evidence="2">Uncharacterized protein</fullName>
    </submittedName>
</protein>
<feature type="region of interest" description="Disordered" evidence="1">
    <location>
        <begin position="1"/>
        <end position="22"/>
    </location>
</feature>
<evidence type="ECO:0000313" key="2">
    <source>
        <dbReference type="EMBL" id="BAL54473.1"/>
    </source>
</evidence>
<reference evidence="2" key="1">
    <citation type="journal article" date="2005" name="Environ. Microbiol.">
        <title>Genetic and functional properties of uncultivated thermophilic crenarchaeotes from a subsurface gold mine as revealed by analysis of genome fragments.</title>
        <authorList>
            <person name="Nunoura T."/>
            <person name="Hirayama H."/>
            <person name="Takami H."/>
            <person name="Oida H."/>
            <person name="Nishi S."/>
            <person name="Shimamura S."/>
            <person name="Suzuki Y."/>
            <person name="Inagaki F."/>
            <person name="Takai K."/>
            <person name="Nealson K.H."/>
            <person name="Horikoshi K."/>
        </authorList>
    </citation>
    <scope>NUCLEOTIDE SEQUENCE</scope>
</reference>
<gene>
    <name evidence="2" type="ORF">HGMM_F16E03C12</name>
</gene>
<dbReference type="AlphaFoldDB" id="H5SE87"/>
<evidence type="ECO:0000256" key="1">
    <source>
        <dbReference type="SAM" id="MobiDB-lite"/>
    </source>
</evidence>
<sequence length="204" mass="23177">MRRTHLGYLAGPRARGSENKHAGCPRKLAAGMRNLTSNLLARLMSRNLQLGGMVMREPLAVTISDEAGLRLASAKLHDAVFQSQDAIYDPDSALFTLRAWRELEDYRVKSKFLCLWVYEVKRAETVLSLRRVTGAKIRILEEMEYYFLNQILWYAHKHLVVLETEGLIDIELEVASLDGELADTGETTWEQFGFINVSLLPPLI</sequence>
<name>H5SE87_9BACT</name>
<dbReference type="EMBL" id="AP011690">
    <property type="protein sequence ID" value="BAL54473.1"/>
    <property type="molecule type" value="Genomic_DNA"/>
</dbReference>